<evidence type="ECO:0000256" key="2">
    <source>
        <dbReference type="PIRSR" id="PIRSR613078-1"/>
    </source>
</evidence>
<dbReference type="GO" id="GO:0004331">
    <property type="term" value="F:fructose-2,6-bisphosphate 2-phosphatase activity"/>
    <property type="evidence" value="ECO:0007669"/>
    <property type="project" value="TreeGrafter"/>
</dbReference>
<reference evidence="4 5" key="1">
    <citation type="submission" date="2020-01" db="EMBL/GenBank/DDBJ databases">
        <authorList>
            <person name="Gulvik C.A."/>
            <person name="Batra D.G."/>
        </authorList>
    </citation>
    <scope>NUCLEOTIDE SEQUENCE [LARGE SCALE GENOMIC DNA]</scope>
    <source>
        <strain evidence="4 5">W9323</strain>
    </source>
</reference>
<dbReference type="InterPro" id="IPR051695">
    <property type="entry name" value="Phosphoglycerate_Mutase"/>
</dbReference>
<evidence type="ECO:0000313" key="4">
    <source>
        <dbReference type="EMBL" id="QKG85222.1"/>
    </source>
</evidence>
<accession>A0A7D3XRJ8</accession>
<proteinExistence type="predicted"/>
<dbReference type="SMART" id="SM00855">
    <property type="entry name" value="PGAM"/>
    <property type="match status" value="1"/>
</dbReference>
<dbReference type="Gene3D" id="3.40.50.1240">
    <property type="entry name" value="Phosphoglycerate mutase-like"/>
    <property type="match status" value="1"/>
</dbReference>
<dbReference type="Proteomes" id="UP000503088">
    <property type="component" value="Chromosome"/>
</dbReference>
<dbReference type="KEGG" id="kpul:GXN76_12560"/>
<name>A0A7D3XRJ8_9BACL</name>
<dbReference type="InterPro" id="IPR001345">
    <property type="entry name" value="PG/BPGM_mutase_AS"/>
</dbReference>
<dbReference type="PANTHER" id="PTHR46517:SF1">
    <property type="entry name" value="FRUCTOSE-2,6-BISPHOSPHATASE TIGAR"/>
    <property type="match status" value="1"/>
</dbReference>
<dbReference type="GO" id="GO:0045820">
    <property type="term" value="P:negative regulation of glycolytic process"/>
    <property type="evidence" value="ECO:0007669"/>
    <property type="project" value="TreeGrafter"/>
</dbReference>
<feature type="active site" description="Tele-phosphohistidine intermediate" evidence="2">
    <location>
        <position position="10"/>
    </location>
</feature>
<organism evidence="4 5">
    <name type="scientific">Kroppenstedtia pulmonis</name>
    <dbReference type="NCBI Taxonomy" id="1380685"/>
    <lineage>
        <taxon>Bacteria</taxon>
        <taxon>Bacillati</taxon>
        <taxon>Bacillota</taxon>
        <taxon>Bacilli</taxon>
        <taxon>Bacillales</taxon>
        <taxon>Thermoactinomycetaceae</taxon>
        <taxon>Kroppenstedtia</taxon>
    </lineage>
</organism>
<dbReference type="Pfam" id="PF00300">
    <property type="entry name" value="His_Phos_1"/>
    <property type="match status" value="1"/>
</dbReference>
<dbReference type="EMBL" id="CP048104">
    <property type="protein sequence ID" value="QKG85222.1"/>
    <property type="molecule type" value="Genomic_DNA"/>
</dbReference>
<dbReference type="CDD" id="cd07067">
    <property type="entry name" value="HP_PGM_like"/>
    <property type="match status" value="1"/>
</dbReference>
<feature type="active site" description="Proton donor/acceptor" evidence="2">
    <location>
        <position position="83"/>
    </location>
</feature>
<dbReference type="RefSeq" id="WP_173223673.1">
    <property type="nucleotide sequence ID" value="NZ_CP048104.1"/>
</dbReference>
<dbReference type="GO" id="GO:0043456">
    <property type="term" value="P:regulation of pentose-phosphate shunt"/>
    <property type="evidence" value="ECO:0007669"/>
    <property type="project" value="TreeGrafter"/>
</dbReference>
<dbReference type="InterPro" id="IPR013078">
    <property type="entry name" value="His_Pase_superF_clade-1"/>
</dbReference>
<evidence type="ECO:0000256" key="3">
    <source>
        <dbReference type="PIRSR" id="PIRSR613078-2"/>
    </source>
</evidence>
<dbReference type="GO" id="GO:0005829">
    <property type="term" value="C:cytosol"/>
    <property type="evidence" value="ECO:0007669"/>
    <property type="project" value="TreeGrafter"/>
</dbReference>
<feature type="binding site" evidence="3">
    <location>
        <begin position="9"/>
        <end position="16"/>
    </location>
    <ligand>
        <name>substrate</name>
    </ligand>
</feature>
<sequence length="208" mass="23843">MKTDIYMIRHGETSWNRERRLQGHSDIPLSDKGKEQAEQLGIYMEDWKIESIYSSDLIRARQTAESIAYRKHLSVQTYSDLRERNFGEWEGVVVSEVKEKYPAEWETLFKNGGKFGIERTEVIVKRMMNRLTALATQHLGQQIAIVSHGGSIHLVLENVSQGTYGPENGRIDNTGISHLVFDSDKGWEVRKVNQVDHLIQAGLCQERA</sequence>
<evidence type="ECO:0000256" key="1">
    <source>
        <dbReference type="ARBA" id="ARBA00022801"/>
    </source>
</evidence>
<dbReference type="PROSITE" id="PS00175">
    <property type="entry name" value="PG_MUTASE"/>
    <property type="match status" value="1"/>
</dbReference>
<dbReference type="InterPro" id="IPR029033">
    <property type="entry name" value="His_PPase_superfam"/>
</dbReference>
<dbReference type="SUPFAM" id="SSF53254">
    <property type="entry name" value="Phosphoglycerate mutase-like"/>
    <property type="match status" value="1"/>
</dbReference>
<keyword evidence="5" id="KW-1185">Reference proteome</keyword>
<evidence type="ECO:0000313" key="5">
    <source>
        <dbReference type="Proteomes" id="UP000503088"/>
    </source>
</evidence>
<dbReference type="AlphaFoldDB" id="A0A7D3XRJ8"/>
<protein>
    <submittedName>
        <fullName evidence="4">Histidine phosphatase family protein</fullName>
    </submittedName>
</protein>
<feature type="binding site" evidence="3">
    <location>
        <position position="59"/>
    </location>
    <ligand>
        <name>substrate</name>
    </ligand>
</feature>
<keyword evidence="1" id="KW-0378">Hydrolase</keyword>
<dbReference type="PANTHER" id="PTHR46517">
    <property type="entry name" value="FRUCTOSE-2,6-BISPHOSPHATASE TIGAR"/>
    <property type="match status" value="1"/>
</dbReference>
<gene>
    <name evidence="4" type="ORF">GXN76_12560</name>
</gene>